<dbReference type="SUPFAM" id="SSF49503">
    <property type="entry name" value="Cupredoxins"/>
    <property type="match status" value="1"/>
</dbReference>
<feature type="transmembrane region" description="Helical" evidence="16">
    <location>
        <begin position="71"/>
        <end position="93"/>
    </location>
</feature>
<dbReference type="PRINTS" id="PR01166">
    <property type="entry name" value="CYCOXIDASEII"/>
</dbReference>
<evidence type="ECO:0000256" key="8">
    <source>
        <dbReference type="ARBA" id="ARBA00022982"/>
    </source>
</evidence>
<accession>A0A8S8XJT5</accession>
<evidence type="ECO:0000313" key="20">
    <source>
        <dbReference type="Proteomes" id="UP000681075"/>
    </source>
</evidence>
<keyword evidence="10 15" id="KW-0186">Copper</keyword>
<dbReference type="InterPro" id="IPR036257">
    <property type="entry name" value="Cyt_c_oxidase_su2_TM_sf"/>
</dbReference>
<comment type="similarity">
    <text evidence="2 14">Belongs to the cytochrome c oxidase subunit 2 family.</text>
</comment>
<dbReference type="EMBL" id="BOPV01000001">
    <property type="protein sequence ID" value="GIL41050.1"/>
    <property type="molecule type" value="Genomic_DNA"/>
</dbReference>
<evidence type="ECO:0000256" key="1">
    <source>
        <dbReference type="ARBA" id="ARBA00004141"/>
    </source>
</evidence>
<dbReference type="GO" id="GO:0016491">
    <property type="term" value="F:oxidoreductase activity"/>
    <property type="evidence" value="ECO:0007669"/>
    <property type="project" value="InterPro"/>
</dbReference>
<evidence type="ECO:0000256" key="11">
    <source>
        <dbReference type="ARBA" id="ARBA00023136"/>
    </source>
</evidence>
<dbReference type="SUPFAM" id="SSF81464">
    <property type="entry name" value="Cytochrome c oxidase subunit II-like, transmembrane region"/>
    <property type="match status" value="1"/>
</dbReference>
<protein>
    <recommendedName>
        <fullName evidence="15">Cytochrome c oxidase subunit 2</fullName>
        <ecNumber evidence="15">7.1.1.9</ecNumber>
    </recommendedName>
</protein>
<evidence type="ECO:0000259" key="18">
    <source>
        <dbReference type="PROSITE" id="PS50999"/>
    </source>
</evidence>
<gene>
    <name evidence="19" type="primary">coxB</name>
    <name evidence="19" type="ORF">TMPK1_32870</name>
</gene>
<reference evidence="19" key="1">
    <citation type="submission" date="2021-02" db="EMBL/GenBank/DDBJ databases">
        <title>Genome sequence of Rhodospirillales sp. strain TMPK1 isolated from soil.</title>
        <authorList>
            <person name="Nakai R."/>
            <person name="Kusada H."/>
            <person name="Tamaki H."/>
        </authorList>
    </citation>
    <scope>NUCLEOTIDE SEQUENCE</scope>
    <source>
        <strain evidence="19">TMPK1</strain>
    </source>
</reference>
<evidence type="ECO:0000256" key="5">
    <source>
        <dbReference type="ARBA" id="ARBA00022692"/>
    </source>
</evidence>
<comment type="caution">
    <text evidence="19">The sequence shown here is derived from an EMBL/GenBank/DDBJ whole genome shotgun (WGS) entry which is preliminary data.</text>
</comment>
<comment type="cofactor">
    <cofactor evidence="15">
        <name>Cu cation</name>
        <dbReference type="ChEBI" id="CHEBI:23378"/>
    </cofactor>
    <text evidence="15">Binds a copper A center.</text>
</comment>
<dbReference type="AlphaFoldDB" id="A0A8S8XJT5"/>
<dbReference type="GO" id="GO:0005507">
    <property type="term" value="F:copper ion binding"/>
    <property type="evidence" value="ECO:0007669"/>
    <property type="project" value="InterPro"/>
</dbReference>
<keyword evidence="11 16" id="KW-0472">Membrane</keyword>
<evidence type="ECO:0000256" key="10">
    <source>
        <dbReference type="ARBA" id="ARBA00023008"/>
    </source>
</evidence>
<feature type="transmembrane region" description="Helical" evidence="16">
    <location>
        <begin position="29"/>
        <end position="50"/>
    </location>
</feature>
<evidence type="ECO:0000256" key="7">
    <source>
        <dbReference type="ARBA" id="ARBA00022967"/>
    </source>
</evidence>
<keyword evidence="9 16" id="KW-1133">Transmembrane helix</keyword>
<evidence type="ECO:0000256" key="16">
    <source>
        <dbReference type="SAM" id="Phobius"/>
    </source>
</evidence>
<evidence type="ECO:0000256" key="3">
    <source>
        <dbReference type="ARBA" id="ARBA00022448"/>
    </source>
</evidence>
<dbReference type="PROSITE" id="PS00078">
    <property type="entry name" value="COX2"/>
    <property type="match status" value="1"/>
</dbReference>
<evidence type="ECO:0000256" key="6">
    <source>
        <dbReference type="ARBA" id="ARBA00022723"/>
    </source>
</evidence>
<dbReference type="Pfam" id="PF00116">
    <property type="entry name" value="COX2"/>
    <property type="match status" value="1"/>
</dbReference>
<evidence type="ECO:0000256" key="14">
    <source>
        <dbReference type="RuleBase" id="RU000456"/>
    </source>
</evidence>
<feature type="domain" description="Cytochrome oxidase subunit II transmembrane region profile" evidence="18">
    <location>
        <begin position="4"/>
        <end position="99"/>
    </location>
</feature>
<comment type="subcellular location">
    <subcellularLocation>
        <location evidence="14">Cell membrane</location>
        <topology evidence="14">Multi-pass membrane protein</topology>
    </subcellularLocation>
    <subcellularLocation>
        <location evidence="1">Membrane</location>
        <topology evidence="1">Multi-pass membrane protein</topology>
    </subcellularLocation>
</comment>
<evidence type="ECO:0000256" key="2">
    <source>
        <dbReference type="ARBA" id="ARBA00007866"/>
    </source>
</evidence>
<dbReference type="Gene3D" id="2.60.40.420">
    <property type="entry name" value="Cupredoxins - blue copper proteins"/>
    <property type="match status" value="1"/>
</dbReference>
<evidence type="ECO:0000256" key="15">
    <source>
        <dbReference type="RuleBase" id="RU004024"/>
    </source>
</evidence>
<evidence type="ECO:0000256" key="12">
    <source>
        <dbReference type="ARBA" id="ARBA00024688"/>
    </source>
</evidence>
<dbReference type="Proteomes" id="UP000681075">
    <property type="component" value="Unassembled WGS sequence"/>
</dbReference>
<keyword evidence="6 15" id="KW-0479">Metal-binding</keyword>
<dbReference type="InterPro" id="IPR014222">
    <property type="entry name" value="Cyt_c_oxidase_su2"/>
</dbReference>
<dbReference type="Gene3D" id="1.10.287.90">
    <property type="match status" value="1"/>
</dbReference>
<feature type="domain" description="Cytochrome oxidase subunit II copper A binding" evidence="17">
    <location>
        <begin position="100"/>
        <end position="233"/>
    </location>
</feature>
<keyword evidence="5 14" id="KW-0812">Transmembrane</keyword>
<dbReference type="GO" id="GO:0042773">
    <property type="term" value="P:ATP synthesis coupled electron transport"/>
    <property type="evidence" value="ECO:0007669"/>
    <property type="project" value="TreeGrafter"/>
</dbReference>
<dbReference type="InterPro" id="IPR002429">
    <property type="entry name" value="CcO_II-like_C"/>
</dbReference>
<dbReference type="InterPro" id="IPR045187">
    <property type="entry name" value="CcO_II"/>
</dbReference>
<proteinExistence type="inferred from homology"/>
<dbReference type="EC" id="7.1.1.9" evidence="15"/>
<keyword evidence="8 14" id="KW-0249">Electron transport</keyword>
<dbReference type="PANTHER" id="PTHR22888">
    <property type="entry name" value="CYTOCHROME C OXIDASE, SUBUNIT II"/>
    <property type="match status" value="1"/>
</dbReference>
<keyword evidence="3 14" id="KW-0813">Transport</keyword>
<dbReference type="PANTHER" id="PTHR22888:SF9">
    <property type="entry name" value="CYTOCHROME C OXIDASE SUBUNIT 2"/>
    <property type="match status" value="1"/>
</dbReference>
<name>A0A8S8XJT5_9PROT</name>
<keyword evidence="7" id="KW-1278">Translocase</keyword>
<evidence type="ECO:0000256" key="9">
    <source>
        <dbReference type="ARBA" id="ARBA00022989"/>
    </source>
</evidence>
<organism evidence="19 20">
    <name type="scientific">Roseiterribacter gracilis</name>
    <dbReference type="NCBI Taxonomy" id="2812848"/>
    <lineage>
        <taxon>Bacteria</taxon>
        <taxon>Pseudomonadati</taxon>
        <taxon>Pseudomonadota</taxon>
        <taxon>Alphaproteobacteria</taxon>
        <taxon>Rhodospirillales</taxon>
        <taxon>Roseiterribacteraceae</taxon>
        <taxon>Roseiterribacter</taxon>
    </lineage>
</organism>
<comment type="catalytic activity">
    <reaction evidence="13 15">
        <text>4 Fe(II)-[cytochrome c] + O2 + 8 H(+)(in) = 4 Fe(III)-[cytochrome c] + 2 H2O + 4 H(+)(out)</text>
        <dbReference type="Rhea" id="RHEA:11436"/>
        <dbReference type="Rhea" id="RHEA-COMP:10350"/>
        <dbReference type="Rhea" id="RHEA-COMP:14399"/>
        <dbReference type="ChEBI" id="CHEBI:15377"/>
        <dbReference type="ChEBI" id="CHEBI:15378"/>
        <dbReference type="ChEBI" id="CHEBI:15379"/>
        <dbReference type="ChEBI" id="CHEBI:29033"/>
        <dbReference type="ChEBI" id="CHEBI:29034"/>
        <dbReference type="EC" id="7.1.1.9"/>
    </reaction>
</comment>
<dbReference type="PROSITE" id="PS50999">
    <property type="entry name" value="COX2_TM"/>
    <property type="match status" value="1"/>
</dbReference>
<keyword evidence="20" id="KW-1185">Reference proteome</keyword>
<evidence type="ECO:0000256" key="4">
    <source>
        <dbReference type="ARBA" id="ARBA00022660"/>
    </source>
</evidence>
<dbReference type="InterPro" id="IPR011759">
    <property type="entry name" value="Cyt_c_oxidase_su2_TM_dom"/>
</dbReference>
<evidence type="ECO:0000313" key="19">
    <source>
        <dbReference type="EMBL" id="GIL41050.1"/>
    </source>
</evidence>
<dbReference type="PROSITE" id="PS50857">
    <property type="entry name" value="COX2_CUA"/>
    <property type="match status" value="1"/>
</dbReference>
<dbReference type="GO" id="GO:0005886">
    <property type="term" value="C:plasma membrane"/>
    <property type="evidence" value="ECO:0007669"/>
    <property type="project" value="UniProtKB-SubCell"/>
</dbReference>
<dbReference type="Pfam" id="PF02790">
    <property type="entry name" value="COX2_TM"/>
    <property type="match status" value="1"/>
</dbReference>
<evidence type="ECO:0000259" key="17">
    <source>
        <dbReference type="PROSITE" id="PS50857"/>
    </source>
</evidence>
<dbReference type="InterPro" id="IPR001505">
    <property type="entry name" value="Copper_CuA"/>
</dbReference>
<dbReference type="InterPro" id="IPR008972">
    <property type="entry name" value="Cupredoxin"/>
</dbReference>
<keyword evidence="4 14" id="KW-0679">Respiratory chain</keyword>
<sequence>MKGWPTDWQMSMPKGVSPVAERLDSFHDMLLVIITGITIFVLALLLYTMIRFRRSANPVPSKVTHNTMVEILWTVLPVVILVVIAVPSFRLMYYMDKAKSPEMTVKITGHQWYWSYEMPDNKVDEFASNMVPDDKLQPEHIKKLSVDYPLVVPVDTDITLLITGADVIHSWLLPQAGVQRHAVPGRTQETWMRITVPGTYFGQCNQICGTLHAYMPIEVRAVPKDVFAKWTQAVASSTAKDKLRDANEKVLGINYKWMDSPKTAEAVPAR</sequence>
<evidence type="ECO:0000256" key="13">
    <source>
        <dbReference type="ARBA" id="ARBA00047816"/>
    </source>
</evidence>
<comment type="function">
    <text evidence="12 15">Subunits I and II form the functional core of the enzyme complex. Electrons originating in cytochrome c are transferred via heme a and Cu(A) to the binuclear center formed by heme a3 and Cu(B).</text>
</comment>
<dbReference type="NCBIfam" id="TIGR02866">
    <property type="entry name" value="CoxB"/>
    <property type="match status" value="1"/>
</dbReference>
<dbReference type="GO" id="GO:0004129">
    <property type="term" value="F:cytochrome-c oxidase activity"/>
    <property type="evidence" value="ECO:0007669"/>
    <property type="project" value="UniProtKB-EC"/>
</dbReference>